<dbReference type="EC" id="2.7.13.3" evidence="3"/>
<keyword evidence="11 14" id="KW-1133">Transmembrane helix</keyword>
<dbReference type="InterPro" id="IPR036097">
    <property type="entry name" value="HisK_dim/P_sf"/>
</dbReference>
<keyword evidence="12" id="KW-0902">Two-component regulatory system</keyword>
<comment type="subcellular location">
    <subcellularLocation>
        <location evidence="2">Cell membrane</location>
        <topology evidence="2">Multi-pass membrane protein</topology>
    </subcellularLocation>
</comment>
<keyword evidence="13 14" id="KW-0472">Membrane</keyword>
<dbReference type="GO" id="GO:0016301">
    <property type="term" value="F:kinase activity"/>
    <property type="evidence" value="ECO:0007669"/>
    <property type="project" value="UniProtKB-KW"/>
</dbReference>
<dbReference type="EMBL" id="JAGGLB010000005">
    <property type="protein sequence ID" value="MBP1990543.1"/>
    <property type="molecule type" value="Genomic_DNA"/>
</dbReference>
<dbReference type="Pfam" id="PF02518">
    <property type="entry name" value="HATPase_c"/>
    <property type="match status" value="1"/>
</dbReference>
<evidence type="ECO:0000256" key="3">
    <source>
        <dbReference type="ARBA" id="ARBA00012438"/>
    </source>
</evidence>
<evidence type="ECO:0000256" key="2">
    <source>
        <dbReference type="ARBA" id="ARBA00004651"/>
    </source>
</evidence>
<evidence type="ECO:0000313" key="18">
    <source>
        <dbReference type="Proteomes" id="UP001519287"/>
    </source>
</evidence>
<dbReference type="InterPro" id="IPR036890">
    <property type="entry name" value="HATPase_C_sf"/>
</dbReference>
<keyword evidence="9 17" id="KW-0418">Kinase</keyword>
<keyword evidence="6" id="KW-0808">Transferase</keyword>
<evidence type="ECO:0000313" key="17">
    <source>
        <dbReference type="EMBL" id="MBP1990543.1"/>
    </source>
</evidence>
<evidence type="ECO:0000256" key="14">
    <source>
        <dbReference type="SAM" id="Phobius"/>
    </source>
</evidence>
<evidence type="ECO:0000259" key="16">
    <source>
        <dbReference type="PROSITE" id="PS50885"/>
    </source>
</evidence>
<dbReference type="InterPro" id="IPR003661">
    <property type="entry name" value="HisK_dim/P_dom"/>
</dbReference>
<evidence type="ECO:0000256" key="8">
    <source>
        <dbReference type="ARBA" id="ARBA00022741"/>
    </source>
</evidence>
<evidence type="ECO:0000256" key="7">
    <source>
        <dbReference type="ARBA" id="ARBA00022692"/>
    </source>
</evidence>
<feature type="transmembrane region" description="Helical" evidence="14">
    <location>
        <begin position="170"/>
        <end position="194"/>
    </location>
</feature>
<keyword evidence="10" id="KW-0067">ATP-binding</keyword>
<evidence type="ECO:0000256" key="10">
    <source>
        <dbReference type="ARBA" id="ARBA00022840"/>
    </source>
</evidence>
<sequence>MSIKTRLLLSYMAMTIIPAILCVLTAVALFPVLMKDKADDGGRKGVPVFWAASSEREELIAGIKFMAREDPTRFTDIHFLQKTDKQLNDLKAGLVVRLDNRITFASSYVNSSDLDTQLERKTADQGQNHWGGVKINDRFSVVQYDISISGQHTGKVYVLSDASLFKSARIFFPLILLSLLAAVGLTNGILTYLVSRNLIKPLYALKHAAEQIKAGDLEHKVNLNRKDEIGDLGAAFEGMRVRLNESIHLQLQYEENRKELISNISHDLKTPITGIKACVEGIQDGIAPIGPKRDKYMAMIAKKTEEMDRLIEELFLFSKLDLKRLPFNLEPTDLAAYLHDCVEELRLDPRITGIPLTFSYSGAGPLPVTADREKLHRVIMNIINNSLNYMDKAQKEIRIELIDSHAAATVIIRDNGAGIEGAALPYIFDRFYRAEPSRSKATGGSGLGLAIVKQIIEGQGGHVWAESQVGEGTGIYFTLRKIGNGGGSS</sequence>
<feature type="domain" description="HAMP" evidence="16">
    <location>
        <begin position="196"/>
        <end position="248"/>
    </location>
</feature>
<comment type="catalytic activity">
    <reaction evidence="1">
        <text>ATP + protein L-histidine = ADP + protein N-phospho-L-histidine.</text>
        <dbReference type="EC" id="2.7.13.3"/>
    </reaction>
</comment>
<dbReference type="Gene3D" id="6.10.340.10">
    <property type="match status" value="1"/>
</dbReference>
<dbReference type="InterPro" id="IPR050398">
    <property type="entry name" value="HssS/ArlS-like"/>
</dbReference>
<evidence type="ECO:0000256" key="6">
    <source>
        <dbReference type="ARBA" id="ARBA00022679"/>
    </source>
</evidence>
<keyword evidence="8" id="KW-0547">Nucleotide-binding</keyword>
<dbReference type="PRINTS" id="PR00344">
    <property type="entry name" value="BCTRLSENSOR"/>
</dbReference>
<dbReference type="Gene3D" id="1.10.287.130">
    <property type="match status" value="1"/>
</dbReference>
<feature type="domain" description="Histidine kinase" evidence="15">
    <location>
        <begin position="263"/>
        <end position="483"/>
    </location>
</feature>
<evidence type="ECO:0000256" key="4">
    <source>
        <dbReference type="ARBA" id="ARBA00022475"/>
    </source>
</evidence>
<dbReference type="Gene3D" id="3.30.565.10">
    <property type="entry name" value="Histidine kinase-like ATPase, C-terminal domain"/>
    <property type="match status" value="1"/>
</dbReference>
<dbReference type="Proteomes" id="UP001519287">
    <property type="component" value="Unassembled WGS sequence"/>
</dbReference>
<dbReference type="CDD" id="cd06225">
    <property type="entry name" value="HAMP"/>
    <property type="match status" value="1"/>
</dbReference>
<dbReference type="InterPro" id="IPR004358">
    <property type="entry name" value="Sig_transdc_His_kin-like_C"/>
</dbReference>
<keyword evidence="18" id="KW-1185">Reference proteome</keyword>
<evidence type="ECO:0000256" key="13">
    <source>
        <dbReference type="ARBA" id="ARBA00023136"/>
    </source>
</evidence>
<dbReference type="PANTHER" id="PTHR45528:SF1">
    <property type="entry name" value="SENSOR HISTIDINE KINASE CPXA"/>
    <property type="match status" value="1"/>
</dbReference>
<dbReference type="InterPro" id="IPR003660">
    <property type="entry name" value="HAMP_dom"/>
</dbReference>
<dbReference type="Pfam" id="PF00512">
    <property type="entry name" value="HisKA"/>
    <property type="match status" value="1"/>
</dbReference>
<keyword evidence="4" id="KW-1003">Cell membrane</keyword>
<dbReference type="SMART" id="SM00304">
    <property type="entry name" value="HAMP"/>
    <property type="match status" value="1"/>
</dbReference>
<dbReference type="SMART" id="SM00388">
    <property type="entry name" value="HisKA"/>
    <property type="match status" value="1"/>
</dbReference>
<keyword evidence="7 14" id="KW-0812">Transmembrane</keyword>
<dbReference type="PROSITE" id="PS50109">
    <property type="entry name" value="HIS_KIN"/>
    <property type="match status" value="1"/>
</dbReference>
<dbReference type="SUPFAM" id="SSF158472">
    <property type="entry name" value="HAMP domain-like"/>
    <property type="match status" value="1"/>
</dbReference>
<evidence type="ECO:0000256" key="9">
    <source>
        <dbReference type="ARBA" id="ARBA00022777"/>
    </source>
</evidence>
<reference evidence="17 18" key="1">
    <citation type="submission" date="2021-03" db="EMBL/GenBank/DDBJ databases">
        <title>Genomic Encyclopedia of Type Strains, Phase IV (KMG-IV): sequencing the most valuable type-strain genomes for metagenomic binning, comparative biology and taxonomic classification.</title>
        <authorList>
            <person name="Goeker M."/>
        </authorList>
    </citation>
    <scope>NUCLEOTIDE SEQUENCE [LARGE SCALE GENOMIC DNA]</scope>
    <source>
        <strain evidence="17 18">DSM 26048</strain>
    </source>
</reference>
<organism evidence="17 18">
    <name type="scientific">Paenibacillus eucommiae</name>
    <dbReference type="NCBI Taxonomy" id="1355755"/>
    <lineage>
        <taxon>Bacteria</taxon>
        <taxon>Bacillati</taxon>
        <taxon>Bacillota</taxon>
        <taxon>Bacilli</taxon>
        <taxon>Bacillales</taxon>
        <taxon>Paenibacillaceae</taxon>
        <taxon>Paenibacillus</taxon>
    </lineage>
</organism>
<dbReference type="PROSITE" id="PS50885">
    <property type="entry name" value="HAMP"/>
    <property type="match status" value="1"/>
</dbReference>
<proteinExistence type="predicted"/>
<dbReference type="SUPFAM" id="SSF47384">
    <property type="entry name" value="Homodimeric domain of signal transducing histidine kinase"/>
    <property type="match status" value="1"/>
</dbReference>
<dbReference type="InterPro" id="IPR003594">
    <property type="entry name" value="HATPase_dom"/>
</dbReference>
<accession>A0ABS4ISK0</accession>
<dbReference type="InterPro" id="IPR005467">
    <property type="entry name" value="His_kinase_dom"/>
</dbReference>
<evidence type="ECO:0000256" key="11">
    <source>
        <dbReference type="ARBA" id="ARBA00022989"/>
    </source>
</evidence>
<dbReference type="CDD" id="cd00075">
    <property type="entry name" value="HATPase"/>
    <property type="match status" value="1"/>
</dbReference>
<feature type="transmembrane region" description="Helical" evidence="14">
    <location>
        <begin position="12"/>
        <end position="34"/>
    </location>
</feature>
<evidence type="ECO:0000256" key="12">
    <source>
        <dbReference type="ARBA" id="ARBA00023012"/>
    </source>
</evidence>
<evidence type="ECO:0000259" key="15">
    <source>
        <dbReference type="PROSITE" id="PS50109"/>
    </source>
</evidence>
<protein>
    <recommendedName>
        <fullName evidence="3">histidine kinase</fullName>
        <ecNumber evidence="3">2.7.13.3</ecNumber>
    </recommendedName>
</protein>
<evidence type="ECO:0000256" key="1">
    <source>
        <dbReference type="ARBA" id="ARBA00000085"/>
    </source>
</evidence>
<dbReference type="RefSeq" id="WP_209971308.1">
    <property type="nucleotide sequence ID" value="NZ_JAGGLB010000005.1"/>
</dbReference>
<dbReference type="CDD" id="cd00082">
    <property type="entry name" value="HisKA"/>
    <property type="match status" value="1"/>
</dbReference>
<dbReference type="Pfam" id="PF00672">
    <property type="entry name" value="HAMP"/>
    <property type="match status" value="1"/>
</dbReference>
<gene>
    <name evidence="17" type="ORF">J2Z66_002149</name>
</gene>
<dbReference type="SUPFAM" id="SSF55874">
    <property type="entry name" value="ATPase domain of HSP90 chaperone/DNA topoisomerase II/histidine kinase"/>
    <property type="match status" value="1"/>
</dbReference>
<keyword evidence="5" id="KW-0597">Phosphoprotein</keyword>
<evidence type="ECO:0000256" key="5">
    <source>
        <dbReference type="ARBA" id="ARBA00022553"/>
    </source>
</evidence>
<comment type="caution">
    <text evidence="17">The sequence shown here is derived from an EMBL/GenBank/DDBJ whole genome shotgun (WGS) entry which is preliminary data.</text>
</comment>
<dbReference type="PANTHER" id="PTHR45528">
    <property type="entry name" value="SENSOR HISTIDINE KINASE CPXA"/>
    <property type="match status" value="1"/>
</dbReference>
<dbReference type="SMART" id="SM00387">
    <property type="entry name" value="HATPase_c"/>
    <property type="match status" value="1"/>
</dbReference>
<name>A0ABS4ISK0_9BACL</name>